<dbReference type="OrthoDB" id="6134459at2759"/>
<dbReference type="EMBL" id="BMAV01014940">
    <property type="protein sequence ID" value="GFY63800.1"/>
    <property type="molecule type" value="Genomic_DNA"/>
</dbReference>
<gene>
    <name evidence="1" type="ORF">TNIN_285611</name>
</gene>
<comment type="caution">
    <text evidence="1">The sequence shown here is derived from an EMBL/GenBank/DDBJ whole genome shotgun (WGS) entry which is preliminary data.</text>
</comment>
<reference evidence="1" key="1">
    <citation type="submission" date="2020-08" db="EMBL/GenBank/DDBJ databases">
        <title>Multicomponent nature underlies the extraordinary mechanical properties of spider dragline silk.</title>
        <authorList>
            <person name="Kono N."/>
            <person name="Nakamura H."/>
            <person name="Mori M."/>
            <person name="Yoshida Y."/>
            <person name="Ohtoshi R."/>
            <person name="Malay A.D."/>
            <person name="Moran D.A.P."/>
            <person name="Tomita M."/>
            <person name="Numata K."/>
            <person name="Arakawa K."/>
        </authorList>
    </citation>
    <scope>NUCLEOTIDE SEQUENCE</scope>
</reference>
<proteinExistence type="predicted"/>
<dbReference type="Proteomes" id="UP000886998">
    <property type="component" value="Unassembled WGS sequence"/>
</dbReference>
<accession>A0A8X7CF57</accession>
<organism evidence="1 2">
    <name type="scientific">Trichonephila inaurata madagascariensis</name>
    <dbReference type="NCBI Taxonomy" id="2747483"/>
    <lineage>
        <taxon>Eukaryota</taxon>
        <taxon>Metazoa</taxon>
        <taxon>Ecdysozoa</taxon>
        <taxon>Arthropoda</taxon>
        <taxon>Chelicerata</taxon>
        <taxon>Arachnida</taxon>
        <taxon>Araneae</taxon>
        <taxon>Araneomorphae</taxon>
        <taxon>Entelegynae</taxon>
        <taxon>Araneoidea</taxon>
        <taxon>Nephilidae</taxon>
        <taxon>Trichonephila</taxon>
        <taxon>Trichonephila inaurata</taxon>
    </lineage>
</organism>
<evidence type="ECO:0000313" key="1">
    <source>
        <dbReference type="EMBL" id="GFY63800.1"/>
    </source>
</evidence>
<keyword evidence="2" id="KW-1185">Reference proteome</keyword>
<evidence type="ECO:0000313" key="2">
    <source>
        <dbReference type="Proteomes" id="UP000886998"/>
    </source>
</evidence>
<name>A0A8X7CF57_9ARAC</name>
<protein>
    <submittedName>
        <fullName evidence="1">Uncharacterized protein</fullName>
    </submittedName>
</protein>
<sequence length="135" mass="15345">MVSFPKCPRTWTHQNYIKACDSYMAAVLDSTGTAYQNPHCAVCNGVPVDDLACLHSEVDSLQRNENEETNKTRWVKIPRSFTMLLNVNPEDGPFVMLTKTRCYEGEVYDIFFKKCRRLICAIPGYVIQGDKCGKP</sequence>
<dbReference type="AlphaFoldDB" id="A0A8X7CF57"/>